<keyword evidence="2" id="KW-0175">Coiled coil</keyword>
<dbReference type="GO" id="GO:0008270">
    <property type="term" value="F:zinc ion binding"/>
    <property type="evidence" value="ECO:0007669"/>
    <property type="project" value="UniProtKB-KW"/>
</dbReference>
<dbReference type="AlphaFoldDB" id="A0A251TR39"/>
<organism evidence="5 6">
    <name type="scientific">Helianthus annuus</name>
    <name type="common">Common sunflower</name>
    <dbReference type="NCBI Taxonomy" id="4232"/>
    <lineage>
        <taxon>Eukaryota</taxon>
        <taxon>Viridiplantae</taxon>
        <taxon>Streptophyta</taxon>
        <taxon>Embryophyta</taxon>
        <taxon>Tracheophyta</taxon>
        <taxon>Spermatophyta</taxon>
        <taxon>Magnoliopsida</taxon>
        <taxon>eudicotyledons</taxon>
        <taxon>Gunneridae</taxon>
        <taxon>Pentapetalae</taxon>
        <taxon>asterids</taxon>
        <taxon>campanulids</taxon>
        <taxon>Asterales</taxon>
        <taxon>Asteraceae</taxon>
        <taxon>Asteroideae</taxon>
        <taxon>Heliantheae alliance</taxon>
        <taxon>Heliantheae</taxon>
        <taxon>Helianthus</taxon>
    </lineage>
</organism>
<feature type="compositionally biased region" description="Basic and acidic residues" evidence="3">
    <location>
        <begin position="421"/>
        <end position="436"/>
    </location>
</feature>
<feature type="domain" description="CCHC-type" evidence="4">
    <location>
        <begin position="480"/>
        <end position="495"/>
    </location>
</feature>
<dbReference type="SMART" id="SM00343">
    <property type="entry name" value="ZnF_C2HC"/>
    <property type="match status" value="2"/>
</dbReference>
<reference evidence="6" key="1">
    <citation type="journal article" date="2017" name="Nature">
        <title>The sunflower genome provides insights into oil metabolism, flowering and Asterid evolution.</title>
        <authorList>
            <person name="Badouin H."/>
            <person name="Gouzy J."/>
            <person name="Grassa C.J."/>
            <person name="Murat F."/>
            <person name="Staton S.E."/>
            <person name="Cottret L."/>
            <person name="Lelandais-Briere C."/>
            <person name="Owens G.L."/>
            <person name="Carrere S."/>
            <person name="Mayjonade B."/>
            <person name="Legrand L."/>
            <person name="Gill N."/>
            <person name="Kane N.C."/>
            <person name="Bowers J.E."/>
            <person name="Hubner S."/>
            <person name="Bellec A."/>
            <person name="Berard A."/>
            <person name="Berges H."/>
            <person name="Blanchet N."/>
            <person name="Boniface M.C."/>
            <person name="Brunel D."/>
            <person name="Catrice O."/>
            <person name="Chaidir N."/>
            <person name="Claudel C."/>
            <person name="Donnadieu C."/>
            <person name="Faraut T."/>
            <person name="Fievet G."/>
            <person name="Helmstetter N."/>
            <person name="King M."/>
            <person name="Knapp S.J."/>
            <person name="Lai Z."/>
            <person name="Le Paslier M.C."/>
            <person name="Lippi Y."/>
            <person name="Lorenzon L."/>
            <person name="Mandel J.R."/>
            <person name="Marage G."/>
            <person name="Marchand G."/>
            <person name="Marquand E."/>
            <person name="Bret-Mestries E."/>
            <person name="Morien E."/>
            <person name="Nambeesan S."/>
            <person name="Nguyen T."/>
            <person name="Pegot-Espagnet P."/>
            <person name="Pouilly N."/>
            <person name="Raftis F."/>
            <person name="Sallet E."/>
            <person name="Schiex T."/>
            <person name="Thomas J."/>
            <person name="Vandecasteele C."/>
            <person name="Vares D."/>
            <person name="Vear F."/>
            <person name="Vautrin S."/>
            <person name="Crespi M."/>
            <person name="Mangin B."/>
            <person name="Burke J.M."/>
            <person name="Salse J."/>
            <person name="Munos S."/>
            <person name="Vincourt P."/>
            <person name="Rieseberg L.H."/>
            <person name="Langlade N.B."/>
        </authorList>
    </citation>
    <scope>NUCLEOTIDE SEQUENCE [LARGE SCALE GENOMIC DNA]</scope>
    <source>
        <strain evidence="6">cv. SF193</strain>
    </source>
</reference>
<dbReference type="PROSITE" id="PS50158">
    <property type="entry name" value="ZF_CCHC"/>
    <property type="match status" value="2"/>
</dbReference>
<keyword evidence="1" id="KW-0863">Zinc-finger</keyword>
<gene>
    <name evidence="5" type="ORF">HannXRQ_Chr09g0239881</name>
</gene>
<proteinExistence type="predicted"/>
<name>A0A251TR39_HELAN</name>
<evidence type="ECO:0000256" key="3">
    <source>
        <dbReference type="SAM" id="MobiDB-lite"/>
    </source>
</evidence>
<dbReference type="Gene3D" id="4.10.60.10">
    <property type="entry name" value="Zinc finger, CCHC-type"/>
    <property type="match status" value="2"/>
</dbReference>
<dbReference type="Pfam" id="PF00098">
    <property type="entry name" value="zf-CCHC"/>
    <property type="match status" value="2"/>
</dbReference>
<feature type="region of interest" description="Disordered" evidence="3">
    <location>
        <begin position="1"/>
        <end position="20"/>
    </location>
</feature>
<keyword evidence="1" id="KW-0862">Zinc</keyword>
<keyword evidence="1" id="KW-0479">Metal-binding</keyword>
<dbReference type="SUPFAM" id="SSF57756">
    <property type="entry name" value="Retrovirus zinc finger-like domains"/>
    <property type="match status" value="2"/>
</dbReference>
<feature type="coiled-coil region" evidence="2">
    <location>
        <begin position="310"/>
        <end position="372"/>
    </location>
</feature>
<accession>A0A251TR39</accession>
<dbReference type="GO" id="GO:0003676">
    <property type="term" value="F:nucleic acid binding"/>
    <property type="evidence" value="ECO:0007669"/>
    <property type="project" value="InterPro"/>
</dbReference>
<evidence type="ECO:0000313" key="5">
    <source>
        <dbReference type="EMBL" id="OTG13595.1"/>
    </source>
</evidence>
<protein>
    <submittedName>
        <fullName evidence="5">Putative zinc finger, CCHC-type</fullName>
    </submittedName>
</protein>
<evidence type="ECO:0000259" key="4">
    <source>
        <dbReference type="PROSITE" id="PS50158"/>
    </source>
</evidence>
<feature type="domain" description="CCHC-type" evidence="4">
    <location>
        <begin position="83"/>
        <end position="98"/>
    </location>
</feature>
<dbReference type="EMBL" id="CM007898">
    <property type="protein sequence ID" value="OTG13595.1"/>
    <property type="molecule type" value="Genomic_DNA"/>
</dbReference>
<feature type="region of interest" description="Disordered" evidence="3">
    <location>
        <begin position="421"/>
        <end position="449"/>
    </location>
</feature>
<evidence type="ECO:0000313" key="6">
    <source>
        <dbReference type="Proteomes" id="UP000215914"/>
    </source>
</evidence>
<feature type="region of interest" description="Disordered" evidence="3">
    <location>
        <begin position="554"/>
        <end position="584"/>
    </location>
</feature>
<keyword evidence="6" id="KW-1185">Reference proteome</keyword>
<dbReference type="STRING" id="4232.A0A251TR39"/>
<sequence length="738" mass="85312">MALKDTKNDMSTSGFKPGRIGNPMLTKEDYDQIDAEEMELMDIKWCLASVLRRDEKFKQITGRDDLRDANVSTLGFDKSKVTCFRCREKGHFKRECTNREASGAQNPFNNNNDYYRKAIYHQVGQSSQQQKHQAQTAHGRDVIEDTGKRACVVNPNQKQSFTWDNYIPENGKACLIDQEDEKLAEGFSWANFTWDDYIPDQTTAYTAFTAKIVDDSDDDTEYWARKYREDMKLVAESDSEDEKVKKEKKKKKIKTPVSSDDEEVPVVRRQKMTEVPKFKVEEQVDAKEVSVKCENCEIVKKQNSTLIYNLNSLKESYDVLNKTMNQYNQTSEEQAVAMKTLQGAFMTKQKVVNNYIEKCAALEQKLELQRIETERVNRLLKSYSCTSYVIDRIYPTVESMKVWEEDEIIEEKTAEISVEEKITDKKKSDKKKDTEKTSSGTSTDEEEKTNFWRETNSEFLKKKQAELKKVAEQKKDSRTCFKCNNVGHIAKDCSQAIQSKQGVFRKISEKVFAFESPLDRTKLFKDSIFEIGESSNKFYKKRAKSDNQKWVVKKVGESSSDDSDGSKSEELSLGDETDSTKSVEPQVVLKCEADEKDENSVPIVNDEEFPSLRADNYKKRIGKVEISNQFFHDEQEFDAEKVFNSKVKNIFGKMIDRKVNGVKEFYEKKTKKEKVESSLVCDWDGITQYFAFVEERQKIHPLNTLFSKVNELKAALGPLMGRSLLYCIDACLRRYLEA</sequence>
<dbReference type="InterPro" id="IPR001878">
    <property type="entry name" value="Znf_CCHC"/>
</dbReference>
<dbReference type="Proteomes" id="UP000215914">
    <property type="component" value="Chromosome 9"/>
</dbReference>
<evidence type="ECO:0000256" key="1">
    <source>
        <dbReference type="PROSITE-ProRule" id="PRU00047"/>
    </source>
</evidence>
<dbReference type="InParanoid" id="A0A251TR39"/>
<feature type="region of interest" description="Disordered" evidence="3">
    <location>
        <begin position="234"/>
        <end position="264"/>
    </location>
</feature>
<evidence type="ECO:0000256" key="2">
    <source>
        <dbReference type="SAM" id="Coils"/>
    </source>
</evidence>
<dbReference type="InterPro" id="IPR036875">
    <property type="entry name" value="Znf_CCHC_sf"/>
</dbReference>